<evidence type="ECO:0000256" key="6">
    <source>
        <dbReference type="ARBA" id="ARBA00022989"/>
    </source>
</evidence>
<keyword evidence="2" id="KW-0813">Transport</keyword>
<organism evidence="12 13">
    <name type="scientific">Candidatus Harrisonbacteria bacterium CG10_big_fil_rev_8_21_14_0_10_44_23</name>
    <dbReference type="NCBI Taxonomy" id="1974585"/>
    <lineage>
        <taxon>Bacteria</taxon>
        <taxon>Candidatus Harrisoniibacteriota</taxon>
    </lineage>
</organism>
<evidence type="ECO:0000313" key="13">
    <source>
        <dbReference type="Proteomes" id="UP000229615"/>
    </source>
</evidence>
<evidence type="ECO:0000256" key="7">
    <source>
        <dbReference type="ARBA" id="ARBA00023136"/>
    </source>
</evidence>
<keyword evidence="8" id="KW-0143">Chaperone</keyword>
<keyword evidence="3" id="KW-1003">Cell membrane</keyword>
<dbReference type="PANTHER" id="PTHR12428">
    <property type="entry name" value="OXA1"/>
    <property type="match status" value="1"/>
</dbReference>
<evidence type="ECO:0000256" key="8">
    <source>
        <dbReference type="ARBA" id="ARBA00023186"/>
    </source>
</evidence>
<evidence type="ECO:0000256" key="5">
    <source>
        <dbReference type="ARBA" id="ARBA00022927"/>
    </source>
</evidence>
<comment type="subcellular location">
    <subcellularLocation>
        <location evidence="1">Cell membrane</location>
        <topology evidence="1">Multi-pass membrane protein</topology>
    </subcellularLocation>
    <subcellularLocation>
        <location evidence="9">Membrane</location>
        <topology evidence="9">Multi-pass membrane protein</topology>
    </subcellularLocation>
</comment>
<evidence type="ECO:0000256" key="4">
    <source>
        <dbReference type="ARBA" id="ARBA00022692"/>
    </source>
</evidence>
<dbReference type="InterPro" id="IPR028055">
    <property type="entry name" value="YidC/Oxa/ALB_C"/>
</dbReference>
<evidence type="ECO:0000259" key="11">
    <source>
        <dbReference type="Pfam" id="PF02096"/>
    </source>
</evidence>
<evidence type="ECO:0000256" key="2">
    <source>
        <dbReference type="ARBA" id="ARBA00022448"/>
    </source>
</evidence>
<dbReference type="AlphaFoldDB" id="A0A2H0URU9"/>
<feature type="transmembrane region" description="Helical" evidence="10">
    <location>
        <begin position="95"/>
        <end position="115"/>
    </location>
</feature>
<reference evidence="13" key="1">
    <citation type="submission" date="2017-09" db="EMBL/GenBank/DDBJ databases">
        <title>Depth-based differentiation of microbial function through sediment-hosted aquifers and enrichment of novel symbionts in the deep terrestrial subsurface.</title>
        <authorList>
            <person name="Probst A.J."/>
            <person name="Ladd B."/>
            <person name="Jarett J.K."/>
            <person name="Geller-Mcgrath D.E."/>
            <person name="Sieber C.M.K."/>
            <person name="Emerson J.B."/>
            <person name="Anantharaman K."/>
            <person name="Thomas B.C."/>
            <person name="Malmstrom R."/>
            <person name="Stieglmeier M."/>
            <person name="Klingl A."/>
            <person name="Woyke T."/>
            <person name="Ryan C.M."/>
            <person name="Banfield J.F."/>
        </authorList>
    </citation>
    <scope>NUCLEOTIDE SEQUENCE [LARGE SCALE GENOMIC DNA]</scope>
</reference>
<dbReference type="InterPro" id="IPR047196">
    <property type="entry name" value="YidC_ALB_C"/>
</dbReference>
<feature type="transmembrane region" description="Helical" evidence="10">
    <location>
        <begin position="7"/>
        <end position="24"/>
    </location>
</feature>
<name>A0A2H0URU9_9BACT</name>
<feature type="transmembrane region" description="Helical" evidence="10">
    <location>
        <begin position="192"/>
        <end position="215"/>
    </location>
</feature>
<feature type="domain" description="Membrane insertase YidC/Oxa/ALB C-terminal" evidence="11">
    <location>
        <begin position="30"/>
        <end position="230"/>
    </location>
</feature>
<evidence type="ECO:0000256" key="1">
    <source>
        <dbReference type="ARBA" id="ARBA00004651"/>
    </source>
</evidence>
<dbReference type="PANTHER" id="PTHR12428:SF65">
    <property type="entry name" value="CYTOCHROME C OXIDASE ASSEMBLY PROTEIN COX18, MITOCHONDRIAL"/>
    <property type="match status" value="1"/>
</dbReference>
<keyword evidence="5" id="KW-0653">Protein transport</keyword>
<protein>
    <recommendedName>
        <fullName evidence="11">Membrane insertase YidC/Oxa/ALB C-terminal domain-containing protein</fullName>
    </recommendedName>
</protein>
<accession>A0A2H0URU9</accession>
<dbReference type="CDD" id="cd20070">
    <property type="entry name" value="5TM_YidC_Alb3"/>
    <property type="match status" value="1"/>
</dbReference>
<proteinExistence type="inferred from homology"/>
<feature type="transmembrane region" description="Helical" evidence="10">
    <location>
        <begin position="30"/>
        <end position="49"/>
    </location>
</feature>
<gene>
    <name evidence="12" type="ORF">COU09_02530</name>
</gene>
<comment type="similarity">
    <text evidence="9">Belongs to the OXA1/ALB3/YidC family.</text>
</comment>
<dbReference type="Proteomes" id="UP000229615">
    <property type="component" value="Unassembled WGS sequence"/>
</dbReference>
<keyword evidence="6 10" id="KW-1133">Transmembrane helix</keyword>
<dbReference type="InterPro" id="IPR001708">
    <property type="entry name" value="YidC/ALB3/OXA1/COX18"/>
</dbReference>
<evidence type="ECO:0000256" key="9">
    <source>
        <dbReference type="RuleBase" id="RU003945"/>
    </source>
</evidence>
<dbReference type="Pfam" id="PF02096">
    <property type="entry name" value="60KD_IMP"/>
    <property type="match status" value="1"/>
</dbReference>
<evidence type="ECO:0000256" key="10">
    <source>
        <dbReference type="SAM" id="Phobius"/>
    </source>
</evidence>
<dbReference type="EMBL" id="PFBB01000027">
    <property type="protein sequence ID" value="PIR88386.1"/>
    <property type="molecule type" value="Genomic_DNA"/>
</dbReference>
<comment type="caution">
    <text evidence="12">The sequence shown here is derived from an EMBL/GenBank/DDBJ whole genome shotgun (WGS) entry which is preliminary data.</text>
</comment>
<keyword evidence="4 9" id="KW-0812">Transmembrane</keyword>
<keyword evidence="7 10" id="KW-0472">Membrane</keyword>
<dbReference type="NCBIfam" id="TIGR03592">
    <property type="entry name" value="yidC_oxa1_cterm"/>
    <property type="match status" value="1"/>
</dbReference>
<feature type="transmembrane region" description="Helical" evidence="10">
    <location>
        <begin position="153"/>
        <end position="171"/>
    </location>
</feature>
<evidence type="ECO:0000256" key="3">
    <source>
        <dbReference type="ARBA" id="ARBA00022475"/>
    </source>
</evidence>
<dbReference type="GO" id="GO:0005886">
    <property type="term" value="C:plasma membrane"/>
    <property type="evidence" value="ECO:0007669"/>
    <property type="project" value="UniProtKB-SubCell"/>
</dbReference>
<evidence type="ECO:0000313" key="12">
    <source>
        <dbReference type="EMBL" id="PIR88386.1"/>
    </source>
</evidence>
<sequence>MSNLFRLILTQPMFNALVVLYSYVTFEDLGLAIIILTILIRVILYPLFYKGLRNQMLMQRVQPEMKELQVKYKNDKEKQAQEMLQLWKKYDVNPFMGFLMLLVQLPIIFAIFHVFRSGITNETLGAHLYSFLPAPETVNTISLGFIDLSQPNMIILVLAVVASYLQSKLAIARRKDENRELTKAEKTSQKMVFIAPAIIAIFLLNLSAAIGLYILTTSVFSIFQQVIINKKLETERVALNATTKLA</sequence>
<dbReference type="GO" id="GO:0032977">
    <property type="term" value="F:membrane insertase activity"/>
    <property type="evidence" value="ECO:0007669"/>
    <property type="project" value="InterPro"/>
</dbReference>
<dbReference type="GO" id="GO:0051205">
    <property type="term" value="P:protein insertion into membrane"/>
    <property type="evidence" value="ECO:0007669"/>
    <property type="project" value="TreeGrafter"/>
</dbReference>
<dbReference type="GO" id="GO:0015031">
    <property type="term" value="P:protein transport"/>
    <property type="evidence" value="ECO:0007669"/>
    <property type="project" value="UniProtKB-KW"/>
</dbReference>